<comment type="caution">
    <text evidence="5">The sequence shown here is derived from an EMBL/GenBank/DDBJ whole genome shotgun (WGS) entry which is preliminary data.</text>
</comment>
<evidence type="ECO:0000259" key="4">
    <source>
        <dbReference type="PROSITE" id="PS50238"/>
    </source>
</evidence>
<dbReference type="STRING" id="307972.A0A2G8JWF8"/>
<keyword evidence="6" id="KW-1185">Reference proteome</keyword>
<sequence>MRLLREFLLEGSKIHGSNIHTCTYILYSALYECIKQEVFRFSRRHLTRGHSSREGRHPFKVKTAENGKKVKPKWVPCYTTLIGSKLSFYKDIKNVEKGNNGSSPTGPPDYTFELYGAELKWPKNERAKLGRKFAFELDLPANEILVQGETEEDCLQWFQAINNGIRALGPNQRLFSQSNKGDIFPDSPEGKGKIPKSPIRENAETEKPVNLNNSPWSDIHVIAGSLKLFFRELPEPLFTYDAYDRFIQCSTNNDTKSRIKRLRELLHGLPKEHKDTIYTLFAHFQRVIEQGEKNRMKAQNIAIVFGPTLMWSKNESFNLATNLVLQNRLIELILTDHEQIFR</sequence>
<feature type="compositionally biased region" description="Basic and acidic residues" evidence="2">
    <location>
        <begin position="188"/>
        <end position="207"/>
    </location>
</feature>
<dbReference type="PANTHER" id="PTHR23176">
    <property type="entry name" value="RHO/RAC/CDC GTPASE-ACTIVATING PROTEIN"/>
    <property type="match status" value="1"/>
</dbReference>
<dbReference type="SUPFAM" id="SSF50729">
    <property type="entry name" value="PH domain-like"/>
    <property type="match status" value="1"/>
</dbReference>
<feature type="domain" description="Rho-GAP" evidence="4">
    <location>
        <begin position="139"/>
        <end position="341"/>
    </location>
</feature>
<dbReference type="SMART" id="SM00324">
    <property type="entry name" value="RhoGAP"/>
    <property type="match status" value="1"/>
</dbReference>
<evidence type="ECO:0000313" key="6">
    <source>
        <dbReference type="Proteomes" id="UP000230750"/>
    </source>
</evidence>
<gene>
    <name evidence="5" type="ORF">BSL78_23152</name>
</gene>
<dbReference type="GO" id="GO:0005096">
    <property type="term" value="F:GTPase activator activity"/>
    <property type="evidence" value="ECO:0007669"/>
    <property type="project" value="UniProtKB-KW"/>
</dbReference>
<dbReference type="InterPro" id="IPR008936">
    <property type="entry name" value="Rho_GTPase_activation_prot"/>
</dbReference>
<organism evidence="5 6">
    <name type="scientific">Stichopus japonicus</name>
    <name type="common">Sea cucumber</name>
    <dbReference type="NCBI Taxonomy" id="307972"/>
    <lineage>
        <taxon>Eukaryota</taxon>
        <taxon>Metazoa</taxon>
        <taxon>Echinodermata</taxon>
        <taxon>Eleutherozoa</taxon>
        <taxon>Echinozoa</taxon>
        <taxon>Holothuroidea</taxon>
        <taxon>Aspidochirotacea</taxon>
        <taxon>Aspidochirotida</taxon>
        <taxon>Stichopodidae</taxon>
        <taxon>Apostichopus</taxon>
    </lineage>
</organism>
<dbReference type="AlphaFoldDB" id="A0A2G8JWF8"/>
<keyword evidence="1" id="KW-0343">GTPase activation</keyword>
<dbReference type="SMART" id="SM00233">
    <property type="entry name" value="PH"/>
    <property type="match status" value="1"/>
</dbReference>
<dbReference type="GO" id="GO:0007165">
    <property type="term" value="P:signal transduction"/>
    <property type="evidence" value="ECO:0007669"/>
    <property type="project" value="InterPro"/>
</dbReference>
<name>A0A2G8JWF8_STIJA</name>
<dbReference type="InterPro" id="IPR011993">
    <property type="entry name" value="PH-like_dom_sf"/>
</dbReference>
<dbReference type="PROSITE" id="PS50003">
    <property type="entry name" value="PH_DOMAIN"/>
    <property type="match status" value="1"/>
</dbReference>
<dbReference type="PROSITE" id="PS50238">
    <property type="entry name" value="RHOGAP"/>
    <property type="match status" value="1"/>
</dbReference>
<protein>
    <submittedName>
        <fullName evidence="5">Rho GTPase-activating protein 27</fullName>
    </submittedName>
</protein>
<dbReference type="SUPFAM" id="SSF48350">
    <property type="entry name" value="GTPase activation domain, GAP"/>
    <property type="match status" value="1"/>
</dbReference>
<evidence type="ECO:0000256" key="1">
    <source>
        <dbReference type="ARBA" id="ARBA00022468"/>
    </source>
</evidence>
<evidence type="ECO:0000256" key="2">
    <source>
        <dbReference type="SAM" id="MobiDB-lite"/>
    </source>
</evidence>
<dbReference type="GO" id="GO:0005737">
    <property type="term" value="C:cytoplasm"/>
    <property type="evidence" value="ECO:0007669"/>
    <property type="project" value="TreeGrafter"/>
</dbReference>
<dbReference type="Proteomes" id="UP000230750">
    <property type="component" value="Unassembled WGS sequence"/>
</dbReference>
<dbReference type="InterPro" id="IPR050729">
    <property type="entry name" value="Rho-GAP"/>
</dbReference>
<dbReference type="Gene3D" id="2.30.29.30">
    <property type="entry name" value="Pleckstrin-homology domain (PH domain)/Phosphotyrosine-binding domain (PTB)"/>
    <property type="match status" value="1"/>
</dbReference>
<accession>A0A2G8JWF8</accession>
<proteinExistence type="predicted"/>
<feature type="domain" description="PH" evidence="3">
    <location>
        <begin position="62"/>
        <end position="166"/>
    </location>
</feature>
<dbReference type="OrthoDB" id="79452at2759"/>
<dbReference type="InterPro" id="IPR000198">
    <property type="entry name" value="RhoGAP_dom"/>
</dbReference>
<evidence type="ECO:0000313" key="5">
    <source>
        <dbReference type="EMBL" id="PIK40005.1"/>
    </source>
</evidence>
<dbReference type="PANTHER" id="PTHR23176:SF129">
    <property type="entry name" value="RHO GTPASE ACTIVATING PROTEIN AT 16F, ISOFORM E-RELATED"/>
    <property type="match status" value="1"/>
</dbReference>
<dbReference type="Pfam" id="PF00169">
    <property type="entry name" value="PH"/>
    <property type="match status" value="1"/>
</dbReference>
<dbReference type="Pfam" id="PF00620">
    <property type="entry name" value="RhoGAP"/>
    <property type="match status" value="1"/>
</dbReference>
<dbReference type="Gene3D" id="1.10.555.10">
    <property type="entry name" value="Rho GTPase activation protein"/>
    <property type="match status" value="1"/>
</dbReference>
<feature type="region of interest" description="Disordered" evidence="2">
    <location>
        <begin position="181"/>
        <end position="209"/>
    </location>
</feature>
<dbReference type="InterPro" id="IPR001849">
    <property type="entry name" value="PH_domain"/>
</dbReference>
<reference evidence="5 6" key="1">
    <citation type="journal article" date="2017" name="PLoS Biol.">
        <title>The sea cucumber genome provides insights into morphological evolution and visceral regeneration.</title>
        <authorList>
            <person name="Zhang X."/>
            <person name="Sun L."/>
            <person name="Yuan J."/>
            <person name="Sun Y."/>
            <person name="Gao Y."/>
            <person name="Zhang L."/>
            <person name="Li S."/>
            <person name="Dai H."/>
            <person name="Hamel J.F."/>
            <person name="Liu C."/>
            <person name="Yu Y."/>
            <person name="Liu S."/>
            <person name="Lin W."/>
            <person name="Guo K."/>
            <person name="Jin S."/>
            <person name="Xu P."/>
            <person name="Storey K.B."/>
            <person name="Huan P."/>
            <person name="Zhang T."/>
            <person name="Zhou Y."/>
            <person name="Zhang J."/>
            <person name="Lin C."/>
            <person name="Li X."/>
            <person name="Xing L."/>
            <person name="Huo D."/>
            <person name="Sun M."/>
            <person name="Wang L."/>
            <person name="Mercier A."/>
            <person name="Li F."/>
            <person name="Yang H."/>
            <person name="Xiang J."/>
        </authorList>
    </citation>
    <scope>NUCLEOTIDE SEQUENCE [LARGE SCALE GENOMIC DNA]</scope>
    <source>
        <strain evidence="5">Shaxun</strain>
        <tissue evidence="5">Muscle</tissue>
    </source>
</reference>
<dbReference type="EMBL" id="MRZV01001176">
    <property type="protein sequence ID" value="PIK40005.1"/>
    <property type="molecule type" value="Genomic_DNA"/>
</dbReference>
<evidence type="ECO:0000259" key="3">
    <source>
        <dbReference type="PROSITE" id="PS50003"/>
    </source>
</evidence>